<comment type="similarity">
    <text evidence="1">Belongs to the metallo-beta-lactamase superfamily.</text>
</comment>
<evidence type="ECO:0000256" key="2">
    <source>
        <dbReference type="ARBA" id="ARBA00022723"/>
    </source>
</evidence>
<sequence length="255" mass="27834">MTVKLHVLDGGTIEILDWALFQPDAGERVRRTLADSCYLIVHPHGTLVWDTGLSDAFAKEPDGHTVGDIAVFHVNDSLERQLIEAGHPADTIDFLALSHFHPDHVGNTPLFSGATLLVQQDEYAAAFSASPGDHGFDPGTYACLREHTVTALDGDHDVFGDGSVVILRLPGHTPGNQSLLVRLPDTGPVLISGDLVHSLENWTQRTVPPLNADHNESLRSMDRAAALLAEENAVLWVQHDHTQQSALRRSPHHYT</sequence>
<comment type="caution">
    <text evidence="6">The sequence shown here is derived from an EMBL/GenBank/DDBJ whole genome shotgun (WGS) entry which is preliminary data.</text>
</comment>
<reference evidence="6" key="1">
    <citation type="submission" date="2022-06" db="EMBL/GenBank/DDBJ databases">
        <title>Genome public.</title>
        <authorList>
            <person name="Sun Q."/>
        </authorList>
    </citation>
    <scope>NUCLEOTIDE SEQUENCE</scope>
    <source>
        <strain evidence="6">CWNU-1</strain>
    </source>
</reference>
<keyword evidence="3" id="KW-0378">Hydrolase</keyword>
<gene>
    <name evidence="6" type="ORF">NBG84_26975</name>
</gene>
<dbReference type="Proteomes" id="UP001431429">
    <property type="component" value="Unassembled WGS sequence"/>
</dbReference>
<feature type="domain" description="Metallo-beta-lactamase" evidence="5">
    <location>
        <begin position="34"/>
        <end position="239"/>
    </location>
</feature>
<name>A0ABT0UXI9_9ACTN</name>
<dbReference type="InterPro" id="IPR036866">
    <property type="entry name" value="RibonucZ/Hydroxyglut_hydro"/>
</dbReference>
<evidence type="ECO:0000313" key="6">
    <source>
        <dbReference type="EMBL" id="MCM2391886.1"/>
    </source>
</evidence>
<dbReference type="Pfam" id="PF00753">
    <property type="entry name" value="Lactamase_B"/>
    <property type="match status" value="1"/>
</dbReference>
<keyword evidence="2" id="KW-0479">Metal-binding</keyword>
<dbReference type="SMART" id="SM00849">
    <property type="entry name" value="Lactamase_B"/>
    <property type="match status" value="1"/>
</dbReference>
<accession>A0ABT0UXI9</accession>
<dbReference type="SUPFAM" id="SSF56281">
    <property type="entry name" value="Metallo-hydrolase/oxidoreductase"/>
    <property type="match status" value="1"/>
</dbReference>
<dbReference type="InterPro" id="IPR001279">
    <property type="entry name" value="Metallo-B-lactamas"/>
</dbReference>
<dbReference type="CDD" id="cd07729">
    <property type="entry name" value="AHL_lactonase_MBL-fold"/>
    <property type="match status" value="1"/>
</dbReference>
<dbReference type="InterPro" id="IPR051013">
    <property type="entry name" value="MBL_superfamily_lactonases"/>
</dbReference>
<keyword evidence="4" id="KW-0862">Zinc</keyword>
<dbReference type="PANTHER" id="PTHR42978">
    <property type="entry name" value="QUORUM-QUENCHING LACTONASE YTNP-RELATED-RELATED"/>
    <property type="match status" value="1"/>
</dbReference>
<dbReference type="RefSeq" id="WP_250922216.1">
    <property type="nucleotide sequence ID" value="NZ_JAMQAW010000034.1"/>
</dbReference>
<evidence type="ECO:0000259" key="5">
    <source>
        <dbReference type="SMART" id="SM00849"/>
    </source>
</evidence>
<keyword evidence="7" id="KW-1185">Reference proteome</keyword>
<evidence type="ECO:0000256" key="3">
    <source>
        <dbReference type="ARBA" id="ARBA00022801"/>
    </source>
</evidence>
<proteinExistence type="inferred from homology"/>
<dbReference type="Gene3D" id="3.60.15.10">
    <property type="entry name" value="Ribonuclease Z/Hydroxyacylglutathione hydrolase-like"/>
    <property type="match status" value="1"/>
</dbReference>
<protein>
    <submittedName>
        <fullName evidence="6">N-acyl homoserine lactonase family protein</fullName>
    </submittedName>
</protein>
<evidence type="ECO:0000313" key="7">
    <source>
        <dbReference type="Proteomes" id="UP001431429"/>
    </source>
</evidence>
<evidence type="ECO:0000256" key="1">
    <source>
        <dbReference type="ARBA" id="ARBA00007749"/>
    </source>
</evidence>
<dbReference type="PANTHER" id="PTHR42978:SF3">
    <property type="entry name" value="BLR3078 PROTEIN"/>
    <property type="match status" value="1"/>
</dbReference>
<dbReference type="EMBL" id="JAMQAW010000034">
    <property type="protein sequence ID" value="MCM2391886.1"/>
    <property type="molecule type" value="Genomic_DNA"/>
</dbReference>
<organism evidence="6 7">
    <name type="scientific">Streptomyces albipurpureus</name>
    <dbReference type="NCBI Taxonomy" id="2897419"/>
    <lineage>
        <taxon>Bacteria</taxon>
        <taxon>Bacillati</taxon>
        <taxon>Actinomycetota</taxon>
        <taxon>Actinomycetes</taxon>
        <taxon>Kitasatosporales</taxon>
        <taxon>Streptomycetaceae</taxon>
        <taxon>Streptomyces</taxon>
    </lineage>
</organism>
<evidence type="ECO:0000256" key="4">
    <source>
        <dbReference type="ARBA" id="ARBA00022833"/>
    </source>
</evidence>